<dbReference type="InterPro" id="IPR000352">
    <property type="entry name" value="Pep_chain_release_fac_I"/>
</dbReference>
<dbReference type="InterPro" id="IPR005139">
    <property type="entry name" value="PCRF"/>
</dbReference>
<comment type="PTM">
    <text evidence="5">Methylated by PrmC. Methylation increases the termination efficiency of RF2.</text>
</comment>
<evidence type="ECO:0000256" key="5">
    <source>
        <dbReference type="HAMAP-Rule" id="MF_00094"/>
    </source>
</evidence>
<dbReference type="NCBIfam" id="TIGR00020">
    <property type="entry name" value="prfB"/>
    <property type="match status" value="1"/>
</dbReference>
<keyword evidence="10" id="KW-1185">Reference proteome</keyword>
<dbReference type="Gene3D" id="1.20.58.410">
    <property type="entry name" value="Release factor"/>
    <property type="match status" value="1"/>
</dbReference>
<dbReference type="Gene3D" id="3.30.160.20">
    <property type="match status" value="1"/>
</dbReference>
<dbReference type="SMART" id="SM00937">
    <property type="entry name" value="PCRF"/>
    <property type="match status" value="1"/>
</dbReference>
<dbReference type="HAMAP" id="MF_00094">
    <property type="entry name" value="Rel_fac_2"/>
    <property type="match status" value="1"/>
</dbReference>
<gene>
    <name evidence="5" type="primary">prfB</name>
    <name evidence="9" type="ORF">SAMN05421786_105204</name>
</gene>
<comment type="function">
    <text evidence="5">Peptide chain release factor 2 directs the termination of translation in response to the peptide chain termination codons UGA and UAA.</text>
</comment>
<dbReference type="AlphaFoldDB" id="A0A1N7PI09"/>
<keyword evidence="4 5" id="KW-0648">Protein biosynthesis</keyword>
<keyword evidence="7" id="KW-0175">Coiled coil</keyword>
<evidence type="ECO:0000259" key="8">
    <source>
        <dbReference type="PROSITE" id="PS00745"/>
    </source>
</evidence>
<dbReference type="InterPro" id="IPR004374">
    <property type="entry name" value="PrfB"/>
</dbReference>
<feature type="domain" description="Prokaryotic-type class I peptide chain release factors" evidence="8">
    <location>
        <begin position="245"/>
        <end position="261"/>
    </location>
</feature>
<dbReference type="Pfam" id="PF03462">
    <property type="entry name" value="PCRF"/>
    <property type="match status" value="1"/>
</dbReference>
<dbReference type="Gene3D" id="3.30.70.1660">
    <property type="match status" value="1"/>
</dbReference>
<proteinExistence type="inferred from homology"/>
<accession>A0A1N7PI09</accession>
<organism evidence="9 10">
    <name type="scientific">Chryseobacterium ureilyticum</name>
    <dbReference type="NCBI Taxonomy" id="373668"/>
    <lineage>
        <taxon>Bacteria</taxon>
        <taxon>Pseudomonadati</taxon>
        <taxon>Bacteroidota</taxon>
        <taxon>Flavobacteriia</taxon>
        <taxon>Flavobacteriales</taxon>
        <taxon>Weeksellaceae</taxon>
        <taxon>Chryseobacterium group</taxon>
        <taxon>Chryseobacterium</taxon>
    </lineage>
</organism>
<evidence type="ECO:0000256" key="1">
    <source>
        <dbReference type="ARBA" id="ARBA00010835"/>
    </source>
</evidence>
<evidence type="ECO:0000256" key="7">
    <source>
        <dbReference type="SAM" id="Coils"/>
    </source>
</evidence>
<dbReference type="EMBL" id="FTOL01000005">
    <property type="protein sequence ID" value="SIT10218.1"/>
    <property type="molecule type" value="Genomic_DNA"/>
</dbReference>
<evidence type="ECO:0000313" key="10">
    <source>
        <dbReference type="Proteomes" id="UP000186744"/>
    </source>
</evidence>
<dbReference type="FunFam" id="3.30.160.20:FF:000040">
    <property type="entry name" value="Peptide chain release factor 2"/>
    <property type="match status" value="1"/>
</dbReference>
<dbReference type="Pfam" id="PF00472">
    <property type="entry name" value="RF-1"/>
    <property type="match status" value="1"/>
</dbReference>
<evidence type="ECO:0000256" key="4">
    <source>
        <dbReference type="ARBA" id="ARBA00022917"/>
    </source>
</evidence>
<comment type="subcellular location">
    <subcellularLocation>
        <location evidence="5">Cytoplasm</location>
    </subcellularLocation>
</comment>
<dbReference type="InterPro" id="IPR045853">
    <property type="entry name" value="Pep_chain_release_fac_I_sf"/>
</dbReference>
<dbReference type="PROSITE" id="PS00745">
    <property type="entry name" value="RF_PROK_I"/>
    <property type="match status" value="1"/>
</dbReference>
<sequence length="376" mass="43069">MQKEKIVINNDQIKEAQSRIEDLHRYLQIEKKKIEIANDDEKTAAPEFWDNPKTAEAFLKQLRSKKKWVESYDEIQTQFEDLQVLVDFAKEDADSEKELDETFPQLLEKIEDLEFKNMLSNEGDELSAVLQITAGAGGTESCDWASMLMRMYTMWAEKQGYKIRELNFQEGDVAGVKTVTLEIEGEFAFGYLRGENGVHRLVRISPFDSNAKRHTSFVSVYVYPLVDDTIEININPADISFETMRSSGAGGQNVNKVETAVRLRHAPTGIIIENSESRSQLQNKEKAMQLLRSRLYEMELEERMKARNEIEANKMKIEWGSQIRNYVMHPYKLVKDVRSGHETSDVDAVMNGNITPFLKAFLMADGTAVSDDDLDL</sequence>
<dbReference type="PANTHER" id="PTHR43116">
    <property type="entry name" value="PEPTIDE CHAIN RELEASE FACTOR 2"/>
    <property type="match status" value="1"/>
</dbReference>
<dbReference type="PANTHER" id="PTHR43116:SF3">
    <property type="entry name" value="CLASS I PEPTIDE CHAIN RELEASE FACTOR"/>
    <property type="match status" value="1"/>
</dbReference>
<dbReference type="GO" id="GO:0016149">
    <property type="term" value="F:translation release factor activity, codon specific"/>
    <property type="evidence" value="ECO:0007669"/>
    <property type="project" value="UniProtKB-UniRule"/>
</dbReference>
<keyword evidence="2 5" id="KW-0488">Methylation</keyword>
<evidence type="ECO:0000313" key="9">
    <source>
        <dbReference type="EMBL" id="SIT10218.1"/>
    </source>
</evidence>
<dbReference type="GO" id="GO:0005737">
    <property type="term" value="C:cytoplasm"/>
    <property type="evidence" value="ECO:0007669"/>
    <property type="project" value="UniProtKB-SubCell"/>
</dbReference>
<dbReference type="Proteomes" id="UP000186744">
    <property type="component" value="Unassembled WGS sequence"/>
</dbReference>
<feature type="modified residue" description="N5-methylglutamine" evidence="5">
    <location>
        <position position="252"/>
    </location>
</feature>
<comment type="similarity">
    <text evidence="1 5">Belongs to the prokaryotic/mitochondrial release factor family.</text>
</comment>
<reference evidence="10" key="1">
    <citation type="submission" date="2017-01" db="EMBL/GenBank/DDBJ databases">
        <authorList>
            <person name="Varghese N."/>
            <person name="Submissions S."/>
        </authorList>
    </citation>
    <scope>NUCLEOTIDE SEQUENCE [LARGE SCALE GENOMIC DNA]</scope>
    <source>
        <strain evidence="10">DSM 18017</strain>
    </source>
</reference>
<evidence type="ECO:0000256" key="3">
    <source>
        <dbReference type="ARBA" id="ARBA00022490"/>
    </source>
</evidence>
<dbReference type="STRING" id="373668.SAMN05421786_105204"/>
<evidence type="ECO:0000256" key="6">
    <source>
        <dbReference type="NCBIfam" id="TIGR00020"/>
    </source>
</evidence>
<dbReference type="SUPFAM" id="SSF75620">
    <property type="entry name" value="Release factor"/>
    <property type="match status" value="1"/>
</dbReference>
<feature type="coiled-coil region" evidence="7">
    <location>
        <begin position="274"/>
        <end position="301"/>
    </location>
</feature>
<protein>
    <recommendedName>
        <fullName evidence="5 6">Peptide chain release factor 2</fullName>
        <shortName evidence="5">RF-2</shortName>
    </recommendedName>
</protein>
<evidence type="ECO:0000256" key="2">
    <source>
        <dbReference type="ARBA" id="ARBA00022481"/>
    </source>
</evidence>
<name>A0A1N7PI09_9FLAO</name>
<keyword evidence="3 5" id="KW-0963">Cytoplasm</keyword>